<feature type="transmembrane region" description="Helical" evidence="1">
    <location>
        <begin position="37"/>
        <end position="57"/>
    </location>
</feature>
<feature type="domain" description="Chlorhexidine efflux transporter" evidence="2">
    <location>
        <begin position="72"/>
        <end position="134"/>
    </location>
</feature>
<dbReference type="InterPro" id="IPR058208">
    <property type="entry name" value="PACE"/>
</dbReference>
<evidence type="ECO:0000259" key="2">
    <source>
        <dbReference type="Pfam" id="PF05232"/>
    </source>
</evidence>
<evidence type="ECO:0000256" key="1">
    <source>
        <dbReference type="SAM" id="Phobius"/>
    </source>
</evidence>
<dbReference type="EMBL" id="JADZLT010000036">
    <property type="protein sequence ID" value="MBH0236361.1"/>
    <property type="molecule type" value="Genomic_DNA"/>
</dbReference>
<dbReference type="RefSeq" id="WP_197309459.1">
    <property type="nucleotide sequence ID" value="NZ_JADZLT010000036.1"/>
</dbReference>
<gene>
    <name evidence="3" type="ORF">I5731_00870</name>
</gene>
<accession>A0A931HZT8</accession>
<dbReference type="AlphaFoldDB" id="A0A931HZT8"/>
<evidence type="ECO:0000313" key="3">
    <source>
        <dbReference type="EMBL" id="MBH0236361.1"/>
    </source>
</evidence>
<evidence type="ECO:0000313" key="4">
    <source>
        <dbReference type="Proteomes" id="UP000631694"/>
    </source>
</evidence>
<proteinExistence type="predicted"/>
<keyword evidence="1" id="KW-0812">Transmembrane</keyword>
<dbReference type="Pfam" id="PF05232">
    <property type="entry name" value="BTP"/>
    <property type="match status" value="2"/>
</dbReference>
<keyword evidence="1" id="KW-1133">Transmembrane helix</keyword>
<keyword evidence="1" id="KW-0472">Membrane</keyword>
<protein>
    <submittedName>
        <fullName evidence="3">PACE efflux transporter</fullName>
    </submittedName>
</protein>
<feature type="domain" description="Chlorhexidine efflux transporter" evidence="2">
    <location>
        <begin position="2"/>
        <end position="65"/>
    </location>
</feature>
<dbReference type="NCBIfam" id="NF033664">
    <property type="entry name" value="PACE_transport"/>
    <property type="match status" value="1"/>
</dbReference>
<dbReference type="InterPro" id="IPR007896">
    <property type="entry name" value="BTP_bacteria"/>
</dbReference>
<dbReference type="Proteomes" id="UP000631694">
    <property type="component" value="Unassembled WGS sequence"/>
</dbReference>
<feature type="transmembrane region" description="Helical" evidence="1">
    <location>
        <begin position="78"/>
        <end position="100"/>
    </location>
</feature>
<organism evidence="3 4">
    <name type="scientific">Methylobrevis albus</name>
    <dbReference type="NCBI Taxonomy" id="2793297"/>
    <lineage>
        <taxon>Bacteria</taxon>
        <taxon>Pseudomonadati</taxon>
        <taxon>Pseudomonadota</taxon>
        <taxon>Alphaproteobacteria</taxon>
        <taxon>Hyphomicrobiales</taxon>
        <taxon>Pleomorphomonadaceae</taxon>
        <taxon>Methylobrevis</taxon>
    </lineage>
</organism>
<feature type="transmembrane region" description="Helical" evidence="1">
    <location>
        <begin position="106"/>
        <end position="129"/>
    </location>
</feature>
<sequence length="145" mass="15907">MRSTADRIRHAVSFEISGLLIITPLLAWAFGYPMQEMGPVAVAAAIIAGLWTYGFNLGFDRVLQRRRGTTQKSVGLRIVHAVLFEVGLLALLVPMIAWALGMSLLAAFLMDVSFGVFFGVYAFCFNWAYDIVFPVPGRPLPEPAA</sequence>
<name>A0A931HZT8_9HYPH</name>
<keyword evidence="4" id="KW-1185">Reference proteome</keyword>
<comment type="caution">
    <text evidence="3">The sequence shown here is derived from an EMBL/GenBank/DDBJ whole genome shotgun (WGS) entry which is preliminary data.</text>
</comment>
<reference evidence="3" key="1">
    <citation type="submission" date="2020-12" db="EMBL/GenBank/DDBJ databases">
        <title>Methylobrevis albus sp. nov., isolated from fresh water lack sediment.</title>
        <authorList>
            <person name="Zou Q."/>
        </authorList>
    </citation>
    <scope>NUCLEOTIDE SEQUENCE</scope>
    <source>
        <strain evidence="3">L22</strain>
    </source>
</reference>
<feature type="transmembrane region" description="Helical" evidence="1">
    <location>
        <begin position="12"/>
        <end position="31"/>
    </location>
</feature>